<dbReference type="SUPFAM" id="SSF51338">
    <property type="entry name" value="Composite domain of metallo-dependent hydrolases"/>
    <property type="match status" value="1"/>
</dbReference>
<feature type="chain" id="PRO_5046858480" evidence="1">
    <location>
        <begin position="25"/>
        <end position="671"/>
    </location>
</feature>
<dbReference type="SUPFAM" id="SSF51556">
    <property type="entry name" value="Metallo-dependent hydrolases"/>
    <property type="match status" value="1"/>
</dbReference>
<dbReference type="Gene3D" id="3.20.20.140">
    <property type="entry name" value="Metal-dependent hydrolases"/>
    <property type="match status" value="1"/>
</dbReference>
<dbReference type="Pfam" id="PF01979">
    <property type="entry name" value="Amidohydro_1"/>
    <property type="match status" value="1"/>
</dbReference>
<dbReference type="Proteomes" id="UP000676386">
    <property type="component" value="Unassembled WGS sequence"/>
</dbReference>
<keyword evidence="1" id="KW-0732">Signal</keyword>
<dbReference type="InterPro" id="IPR032466">
    <property type="entry name" value="Metal_Hydrolase"/>
</dbReference>
<feature type="domain" description="Amidohydrolase-related" evidence="2">
    <location>
        <begin position="558"/>
        <end position="651"/>
    </location>
</feature>
<proteinExistence type="predicted"/>
<accession>A0ABS5IXE5</accession>
<dbReference type="RefSeq" id="WP_211972718.1">
    <property type="nucleotide sequence ID" value="NZ_CBFHAM010000001.1"/>
</dbReference>
<dbReference type="EMBL" id="JAGTXB010000004">
    <property type="protein sequence ID" value="MBS0027611.1"/>
    <property type="molecule type" value="Genomic_DNA"/>
</dbReference>
<keyword evidence="4" id="KW-1185">Reference proteome</keyword>
<gene>
    <name evidence="3" type="ORF">KE626_09855</name>
</gene>
<dbReference type="PANTHER" id="PTHR43135:SF3">
    <property type="entry name" value="ALPHA-D-RIBOSE 1-METHYLPHOSPHONATE 5-TRIPHOSPHATE DIPHOSPHATASE"/>
    <property type="match status" value="1"/>
</dbReference>
<feature type="signal peptide" evidence="1">
    <location>
        <begin position="1"/>
        <end position="24"/>
    </location>
</feature>
<name>A0ABS5IXE5_9BACT</name>
<evidence type="ECO:0000259" key="2">
    <source>
        <dbReference type="Pfam" id="PF01979"/>
    </source>
</evidence>
<dbReference type="InterPro" id="IPR051781">
    <property type="entry name" value="Metallo-dep_Hydrolase"/>
</dbReference>
<dbReference type="InterPro" id="IPR006680">
    <property type="entry name" value="Amidohydro-rel"/>
</dbReference>
<protein>
    <submittedName>
        <fullName evidence="3">Amidohydrolase family protein</fullName>
    </submittedName>
</protein>
<comment type="caution">
    <text evidence="3">The sequence shown here is derived from an EMBL/GenBank/DDBJ whole genome shotgun (WGS) entry which is preliminary data.</text>
</comment>
<dbReference type="InterPro" id="IPR011059">
    <property type="entry name" value="Metal-dep_hydrolase_composite"/>
</dbReference>
<dbReference type="Gene3D" id="2.30.40.10">
    <property type="entry name" value="Urease, subunit C, domain 1"/>
    <property type="match status" value="1"/>
</dbReference>
<evidence type="ECO:0000313" key="4">
    <source>
        <dbReference type="Proteomes" id="UP000676386"/>
    </source>
</evidence>
<sequence>MLPGNARFIATMALSLLLPGYVFSQKNDTVTYTIMLSGTKKGALKIVQKAPGAYESWYQYNDRGRGDSLHTTWQQDEEGFPAYIHTEGKDYFKKWVTEDFSIAYGKAQWKNNAERDTIPVRRKAFYVSLQGSAGNIIKALKAHHDQIKLLPFGDASLKILNQHTVGSGATARKLWLCSVSGFYFAPEYFWTDEQDELFAKTSDWFSQIMAGYESYLPELAAIQKKAERTRSYQFAKELPEKVKGNILIRNVTLFDAEKAKLLPHSDVLIRDGKISRVSVGKSIAVTAARVIDGTGHTLLPGLWDMHVHFSEGADGILHLAAGVTHVRDMGNDSSLLTTIRAINNHALIGPRVEIISGLIDGAGPFGAPTGALINNVEEGKTAVRKYAAKGYQQIKLYSSLKPEWVKPLVSEAKKYHLRVCGHIPAFMTAAEAIEAGYDEITHMNMLLLNFFGDTIDTRTPQRFIIPAERAAKLDLNSPEVKQFIALMQAHHTVADPTLVALEPLLTARDGVLEEKNKFIVTHFPAQLQRDMRAGGSGLPVPPGMDATYRASFDAFLNLTKLLYDSGIRIVAGTDGTPGFDMHRELELYVKAGIPAEKVLQLATFGTAVYTGKSKMLGSISAGKIADMIMVAGDPVKNISDIRHTRLVIKDGVIYDPSKLYKAVAIEPFYEN</sequence>
<reference evidence="3 4" key="1">
    <citation type="submission" date="2021-04" db="EMBL/GenBank/DDBJ databases">
        <title>Chitinophaga sp. nov., isolated from the rhizosphere soil.</title>
        <authorList>
            <person name="He S."/>
        </authorList>
    </citation>
    <scope>NUCLEOTIDE SEQUENCE [LARGE SCALE GENOMIC DNA]</scope>
    <source>
        <strain evidence="3 4">2R12</strain>
    </source>
</reference>
<dbReference type="PANTHER" id="PTHR43135">
    <property type="entry name" value="ALPHA-D-RIBOSE 1-METHYLPHOSPHONATE 5-TRIPHOSPHATE DIPHOSPHATASE"/>
    <property type="match status" value="1"/>
</dbReference>
<evidence type="ECO:0000313" key="3">
    <source>
        <dbReference type="EMBL" id="MBS0027611.1"/>
    </source>
</evidence>
<organism evidence="3 4">
    <name type="scientific">Chitinophaga hostae</name>
    <dbReference type="NCBI Taxonomy" id="2831022"/>
    <lineage>
        <taxon>Bacteria</taxon>
        <taxon>Pseudomonadati</taxon>
        <taxon>Bacteroidota</taxon>
        <taxon>Chitinophagia</taxon>
        <taxon>Chitinophagales</taxon>
        <taxon>Chitinophagaceae</taxon>
        <taxon>Chitinophaga</taxon>
    </lineage>
</organism>
<evidence type="ECO:0000256" key="1">
    <source>
        <dbReference type="SAM" id="SignalP"/>
    </source>
</evidence>